<dbReference type="AlphaFoldDB" id="A0A031JT82"/>
<accession>A0A031JT82</accession>
<evidence type="ECO:0000313" key="2">
    <source>
        <dbReference type="Proteomes" id="UP000024329"/>
    </source>
</evidence>
<proteinExistence type="predicted"/>
<dbReference type="eggNOG" id="ENOG5032NZP">
    <property type="taxonomic scope" value="Bacteria"/>
</dbReference>
<protein>
    <recommendedName>
        <fullName evidence="3">DUF2513 domain-containing protein</fullName>
    </recommendedName>
</protein>
<name>A0A031JT82_9SPHN</name>
<dbReference type="Proteomes" id="UP000024329">
    <property type="component" value="Unassembled WGS sequence"/>
</dbReference>
<dbReference type="PATRIC" id="fig|158500.4.peg.4091"/>
<dbReference type="Pfam" id="PF10711">
    <property type="entry name" value="DUF2513"/>
    <property type="match status" value="1"/>
</dbReference>
<gene>
    <name evidence="1" type="ORF">BV97_04020</name>
</gene>
<evidence type="ECO:0008006" key="3">
    <source>
        <dbReference type="Google" id="ProtNLM"/>
    </source>
</evidence>
<reference evidence="1 2" key="1">
    <citation type="submission" date="2014-03" db="EMBL/GenBank/DDBJ databases">
        <title>Whole genome sequence of Novosphingobium resinovorum KF1.</title>
        <authorList>
            <person name="Gan H.M."/>
            <person name="Gan H.Y."/>
            <person name="Chew T.H."/>
            <person name="Savka M.A."/>
        </authorList>
    </citation>
    <scope>NUCLEOTIDE SEQUENCE [LARGE SCALE GENOMIC DNA]</scope>
    <source>
        <strain evidence="1 2">KF1</strain>
    </source>
</reference>
<organism evidence="1 2">
    <name type="scientific">Novosphingobium resinovorum</name>
    <dbReference type="NCBI Taxonomy" id="158500"/>
    <lineage>
        <taxon>Bacteria</taxon>
        <taxon>Pseudomonadati</taxon>
        <taxon>Pseudomonadota</taxon>
        <taxon>Alphaproteobacteria</taxon>
        <taxon>Sphingomonadales</taxon>
        <taxon>Sphingomonadaceae</taxon>
        <taxon>Novosphingobium</taxon>
    </lineage>
</organism>
<sequence>MPGPMKRDMDLIRSLLLEIEGGKRVFHVISHEIAEMIGVDPAQATEPEEADRLDYHLGLLRDAEFVEFYRGGGGDWQVERITWNGHEFLDTVRDGEIWRRTKDGAKKVGGASISLMLDMAKAYGKHVASERLGISFE</sequence>
<dbReference type="InterPro" id="IPR019650">
    <property type="entry name" value="DUF2513"/>
</dbReference>
<comment type="caution">
    <text evidence="1">The sequence shown here is derived from an EMBL/GenBank/DDBJ whole genome shotgun (WGS) entry which is preliminary data.</text>
</comment>
<dbReference type="EMBL" id="JFYZ01000024">
    <property type="protein sequence ID" value="EZP79582.1"/>
    <property type="molecule type" value="Genomic_DNA"/>
</dbReference>
<evidence type="ECO:0000313" key="1">
    <source>
        <dbReference type="EMBL" id="EZP79582.1"/>
    </source>
</evidence>